<feature type="compositionally biased region" description="Acidic residues" evidence="1">
    <location>
        <begin position="28"/>
        <end position="37"/>
    </location>
</feature>
<organism evidence="2">
    <name type="scientific">uncultured bacterium HF770_11D24</name>
    <dbReference type="NCBI Taxonomy" id="710817"/>
    <lineage>
        <taxon>Bacteria</taxon>
        <taxon>environmental samples</taxon>
    </lineage>
</organism>
<accession>E0XPX2</accession>
<name>E0XPX2_9BACT</name>
<protein>
    <submittedName>
        <fullName evidence="2">Uncharacterized protein</fullName>
    </submittedName>
</protein>
<evidence type="ECO:0000313" key="2">
    <source>
        <dbReference type="EMBL" id="ADI16463.1"/>
    </source>
</evidence>
<sequence length="37" mass="4317">MDDAHNRGDRVLHILDELNKKSPLPNVENEEDPFEND</sequence>
<proteinExistence type="predicted"/>
<feature type="region of interest" description="Disordered" evidence="1">
    <location>
        <begin position="14"/>
        <end position="37"/>
    </location>
</feature>
<evidence type="ECO:0000256" key="1">
    <source>
        <dbReference type="SAM" id="MobiDB-lite"/>
    </source>
</evidence>
<dbReference type="AlphaFoldDB" id="E0XPX2"/>
<reference evidence="2" key="1">
    <citation type="journal article" date="2011" name="Environ. Microbiol.">
        <title>Time-series analyses of Monterey Bay coastal microbial picoplankton using a 'genome proxy' microarray.</title>
        <authorList>
            <person name="Rich V.I."/>
            <person name="Pham V.D."/>
            <person name="Eppley J."/>
            <person name="Shi Y."/>
            <person name="DeLong E.F."/>
        </authorList>
    </citation>
    <scope>NUCLEOTIDE SEQUENCE</scope>
</reference>
<dbReference type="EMBL" id="GU474838">
    <property type="protein sequence ID" value="ADI16463.1"/>
    <property type="molecule type" value="Genomic_DNA"/>
</dbReference>